<feature type="non-terminal residue" evidence="2">
    <location>
        <position position="1"/>
    </location>
</feature>
<keyword evidence="3" id="KW-1185">Reference proteome</keyword>
<dbReference type="Proteomes" id="UP000320762">
    <property type="component" value="Unassembled WGS sequence"/>
</dbReference>
<dbReference type="AlphaFoldDB" id="A0A550CP31"/>
<evidence type="ECO:0000256" key="1">
    <source>
        <dbReference type="SAM" id="MobiDB-lite"/>
    </source>
</evidence>
<proteinExistence type="predicted"/>
<organism evidence="2 3">
    <name type="scientific">Schizophyllum amplum</name>
    <dbReference type="NCBI Taxonomy" id="97359"/>
    <lineage>
        <taxon>Eukaryota</taxon>
        <taxon>Fungi</taxon>
        <taxon>Dikarya</taxon>
        <taxon>Basidiomycota</taxon>
        <taxon>Agaricomycotina</taxon>
        <taxon>Agaricomycetes</taxon>
        <taxon>Agaricomycetidae</taxon>
        <taxon>Agaricales</taxon>
        <taxon>Schizophyllaceae</taxon>
        <taxon>Schizophyllum</taxon>
    </lineage>
</organism>
<gene>
    <name evidence="2" type="ORF">BD626DRAFT_482996</name>
</gene>
<comment type="caution">
    <text evidence="2">The sequence shown here is derived from an EMBL/GenBank/DDBJ whole genome shotgun (WGS) entry which is preliminary data.</text>
</comment>
<sequence>GGERGNGRQQDGRFGELTADRMRDGKCIGPPAVGASSPEKSNLLNDDEEVVRKGTRRGGKGCERVTGGTRTTPHNSTRPLRATAIAASSGRAYIDRDNIEQTSARPIAALDEGAVALRRVEMRVLRAVLNVPQIATDPERHRRMSGSEKRFVRGGGGKRWVRRTWMMGTS</sequence>
<evidence type="ECO:0000313" key="3">
    <source>
        <dbReference type="Proteomes" id="UP000320762"/>
    </source>
</evidence>
<name>A0A550CP31_9AGAR</name>
<feature type="region of interest" description="Disordered" evidence="1">
    <location>
        <begin position="1"/>
        <end position="76"/>
    </location>
</feature>
<dbReference type="EMBL" id="VDMD01000003">
    <property type="protein sequence ID" value="TRM66538.1"/>
    <property type="molecule type" value="Genomic_DNA"/>
</dbReference>
<protein>
    <submittedName>
        <fullName evidence="2">Uncharacterized protein</fullName>
    </submittedName>
</protein>
<feature type="compositionally biased region" description="Basic and acidic residues" evidence="1">
    <location>
        <begin position="1"/>
        <end position="26"/>
    </location>
</feature>
<accession>A0A550CP31</accession>
<reference evidence="2 3" key="1">
    <citation type="journal article" date="2019" name="New Phytol.">
        <title>Comparative genomics reveals unique wood-decay strategies and fruiting body development in the Schizophyllaceae.</title>
        <authorList>
            <person name="Almasi E."/>
            <person name="Sahu N."/>
            <person name="Krizsan K."/>
            <person name="Balint B."/>
            <person name="Kovacs G.M."/>
            <person name="Kiss B."/>
            <person name="Cseklye J."/>
            <person name="Drula E."/>
            <person name="Henrissat B."/>
            <person name="Nagy I."/>
            <person name="Chovatia M."/>
            <person name="Adam C."/>
            <person name="LaButti K."/>
            <person name="Lipzen A."/>
            <person name="Riley R."/>
            <person name="Grigoriev I.V."/>
            <person name="Nagy L.G."/>
        </authorList>
    </citation>
    <scope>NUCLEOTIDE SEQUENCE [LARGE SCALE GENOMIC DNA]</scope>
    <source>
        <strain evidence="2 3">NL-1724</strain>
    </source>
</reference>
<evidence type="ECO:0000313" key="2">
    <source>
        <dbReference type="EMBL" id="TRM66538.1"/>
    </source>
</evidence>